<dbReference type="Gene3D" id="3.30.559.30">
    <property type="entry name" value="Nonribosomal peptide synthetase, condensation domain"/>
    <property type="match status" value="2"/>
</dbReference>
<feature type="compositionally biased region" description="Pro residues" evidence="3">
    <location>
        <begin position="754"/>
        <end position="768"/>
    </location>
</feature>
<dbReference type="PANTHER" id="PTHR45527">
    <property type="entry name" value="NONRIBOSOMAL PEPTIDE SYNTHETASE"/>
    <property type="match status" value="1"/>
</dbReference>
<dbReference type="Gene3D" id="3.30.300.30">
    <property type="match status" value="1"/>
</dbReference>
<dbReference type="NCBIfam" id="TIGR01733">
    <property type="entry name" value="AA-adenyl-dom"/>
    <property type="match status" value="1"/>
</dbReference>
<gene>
    <name evidence="5" type="ORF">PVK37_05175</name>
</gene>
<evidence type="ECO:0000313" key="5">
    <source>
        <dbReference type="EMBL" id="WDZ85827.1"/>
    </source>
</evidence>
<dbReference type="InterPro" id="IPR025110">
    <property type="entry name" value="AMP-bd_C"/>
</dbReference>
<proteinExistence type="predicted"/>
<dbReference type="PANTHER" id="PTHR45527:SF1">
    <property type="entry name" value="FATTY ACID SYNTHASE"/>
    <property type="match status" value="1"/>
</dbReference>
<dbReference type="InterPro" id="IPR045851">
    <property type="entry name" value="AMP-bd_C_sf"/>
</dbReference>
<dbReference type="Gene3D" id="3.40.50.980">
    <property type="match status" value="2"/>
</dbReference>
<dbReference type="InterPro" id="IPR010071">
    <property type="entry name" value="AA_adenyl_dom"/>
</dbReference>
<keyword evidence="6" id="KW-1185">Reference proteome</keyword>
<dbReference type="SUPFAM" id="SSF56801">
    <property type="entry name" value="Acetyl-CoA synthetase-like"/>
    <property type="match status" value="1"/>
</dbReference>
<sequence length="876" mass="90376">MTWDPTPDGSTALGIVHGRAGPNTDRTTVTEDLGADRTARLHTMGTRTGTPPDIVLAALWALLLTEYTGDLAVTFGYGDQDLHVTVDPDDTFAALVHAVTRAATVTRASSTGPTGSAVATGSAGSAVAGRSDDGRGTGRGTALAVGSDGAGPLPATVTVRIGTTGAGRASATFDRAAVSATAVSRLLAHLGQLLDHLADAAPDTPVGRLTCLSVTELDTLLHRWNATSGPTPGVSILDLVDEQARRRPAAVAVLDPDRTLSYAELLDAASRFGTRLTLLGVRRGDLVPLAVDRGVDAVVAMLGVLTVGAAFVPVEESWPDARMARVLGELAAPVLVTGSRQLARSVAVAAGQPRPPAVLHLAAVPARWPAGTRTSGLTLIDAATAPPVPPTPRVEPVGGDLAYVLFTSGSTGVPKGVAVGHSPVVNLLTWVNETFSVCPDDQVLLVTPLGFDLSVYSVLGPLAAGGSVRVATHDELADPARLLEIIDTEPVTVWNSAPAALAQVEPYLPAGVVPGADLRLVLLSGDWIPVGQPDTVREAFPKAEVVALGGPTETTVWSNYHRVGDVDPAWASIPYGWPIRNVRRYVLDDRLRPVPVGVPGQLYVGGACLAHGYHGDPELTRRRFLPDPFVGVPGARMYATGDRVRLWDDGTMEFLGRVDNQVKIRGHRIELSEIEAVLQSHPQVHRAVAHLHRAAGGPSIVGYVVPVPGARPDPAALLAALGQQLPGYMLPGAILLLDRLPTTANGKVDRGALPAPPGPDPATPPRPALPAGGAALSSGAAALSSGGAVLPSGGAAGRPVGATAATVWRKVLGAAEIRDEHTFAGLGGHSLAAAQATAQLSRLLHTPVPLRLILTAATFGDYVARVEALVAEHPAP</sequence>
<dbReference type="RefSeq" id="WP_275032582.1">
    <property type="nucleotide sequence ID" value="NZ_CP118615.1"/>
</dbReference>
<dbReference type="PROSITE" id="PS00012">
    <property type="entry name" value="PHOSPHOPANTETHEINE"/>
    <property type="match status" value="1"/>
</dbReference>
<reference evidence="5 6" key="1">
    <citation type="submission" date="2023-02" db="EMBL/GenBank/DDBJ databases">
        <authorList>
            <person name="Mo P."/>
        </authorList>
    </citation>
    <scope>NUCLEOTIDE SEQUENCE [LARGE SCALE GENOMIC DNA]</scope>
    <source>
        <strain evidence="5 6">HUAS 3</strain>
    </source>
</reference>
<evidence type="ECO:0000256" key="3">
    <source>
        <dbReference type="SAM" id="MobiDB-lite"/>
    </source>
</evidence>
<dbReference type="InterPro" id="IPR036736">
    <property type="entry name" value="ACP-like_sf"/>
</dbReference>
<feature type="compositionally biased region" description="Low complexity" evidence="3">
    <location>
        <begin position="106"/>
        <end position="129"/>
    </location>
</feature>
<feature type="region of interest" description="Disordered" evidence="3">
    <location>
        <begin position="106"/>
        <end position="147"/>
    </location>
</feature>
<feature type="domain" description="Carrier" evidence="4">
    <location>
        <begin position="795"/>
        <end position="870"/>
    </location>
</feature>
<dbReference type="Gene3D" id="1.10.1200.10">
    <property type="entry name" value="ACP-like"/>
    <property type="match status" value="1"/>
</dbReference>
<protein>
    <submittedName>
        <fullName evidence="5">Amino acid adenylation domain-containing protein</fullName>
    </submittedName>
</protein>
<dbReference type="SUPFAM" id="SSF52777">
    <property type="entry name" value="CoA-dependent acyltransferases"/>
    <property type="match status" value="1"/>
</dbReference>
<dbReference type="Pfam" id="PF13193">
    <property type="entry name" value="AMP-binding_C"/>
    <property type="match status" value="1"/>
</dbReference>
<feature type="region of interest" description="Disordered" evidence="3">
    <location>
        <begin position="1"/>
        <end position="23"/>
    </location>
</feature>
<accession>A0ABY7ZUK2</accession>
<feature type="region of interest" description="Disordered" evidence="3">
    <location>
        <begin position="747"/>
        <end position="774"/>
    </location>
</feature>
<dbReference type="InterPro" id="IPR020845">
    <property type="entry name" value="AMP-binding_CS"/>
</dbReference>
<dbReference type="SUPFAM" id="SSF47336">
    <property type="entry name" value="ACP-like"/>
    <property type="match status" value="1"/>
</dbReference>
<organism evidence="5 6">
    <name type="scientific">Micromonospora cathayae</name>
    <dbReference type="NCBI Taxonomy" id="3028804"/>
    <lineage>
        <taxon>Bacteria</taxon>
        <taxon>Bacillati</taxon>
        <taxon>Actinomycetota</taxon>
        <taxon>Actinomycetes</taxon>
        <taxon>Micromonosporales</taxon>
        <taxon>Micromonosporaceae</taxon>
        <taxon>Micromonospora</taxon>
    </lineage>
</organism>
<dbReference type="EMBL" id="CP118615">
    <property type="protein sequence ID" value="WDZ85827.1"/>
    <property type="molecule type" value="Genomic_DNA"/>
</dbReference>
<dbReference type="PROSITE" id="PS50075">
    <property type="entry name" value="CARRIER"/>
    <property type="match status" value="1"/>
</dbReference>
<evidence type="ECO:0000259" key="4">
    <source>
        <dbReference type="PROSITE" id="PS50075"/>
    </source>
</evidence>
<evidence type="ECO:0000256" key="2">
    <source>
        <dbReference type="ARBA" id="ARBA00022553"/>
    </source>
</evidence>
<keyword evidence="2" id="KW-0597">Phosphoprotein</keyword>
<dbReference type="Pfam" id="PF00550">
    <property type="entry name" value="PP-binding"/>
    <property type="match status" value="1"/>
</dbReference>
<dbReference type="InterPro" id="IPR009081">
    <property type="entry name" value="PP-bd_ACP"/>
</dbReference>
<keyword evidence="1" id="KW-0596">Phosphopantetheine</keyword>
<dbReference type="PROSITE" id="PS00455">
    <property type="entry name" value="AMP_BINDING"/>
    <property type="match status" value="1"/>
</dbReference>
<evidence type="ECO:0000256" key="1">
    <source>
        <dbReference type="ARBA" id="ARBA00022450"/>
    </source>
</evidence>
<evidence type="ECO:0000313" key="6">
    <source>
        <dbReference type="Proteomes" id="UP001219605"/>
    </source>
</evidence>
<name>A0ABY7ZUK2_9ACTN</name>
<dbReference type="Pfam" id="PF00501">
    <property type="entry name" value="AMP-binding"/>
    <property type="match status" value="1"/>
</dbReference>
<dbReference type="InterPro" id="IPR006162">
    <property type="entry name" value="Ppantetheine_attach_site"/>
</dbReference>
<dbReference type="Gene3D" id="2.30.38.10">
    <property type="entry name" value="Luciferase, Domain 3"/>
    <property type="match status" value="1"/>
</dbReference>
<dbReference type="InterPro" id="IPR000873">
    <property type="entry name" value="AMP-dep_synth/lig_dom"/>
</dbReference>
<dbReference type="Proteomes" id="UP001219605">
    <property type="component" value="Chromosome"/>
</dbReference>